<reference evidence="2" key="1">
    <citation type="submission" date="2021-02" db="EMBL/GenBank/DDBJ databases">
        <authorList>
            <person name="Nowell W R."/>
        </authorList>
    </citation>
    <scope>NUCLEOTIDE SEQUENCE</scope>
</reference>
<accession>A0A8S2VSX8</accession>
<organism evidence="2 3">
    <name type="scientific">Didymodactylos carnosus</name>
    <dbReference type="NCBI Taxonomy" id="1234261"/>
    <lineage>
        <taxon>Eukaryota</taxon>
        <taxon>Metazoa</taxon>
        <taxon>Spiralia</taxon>
        <taxon>Gnathifera</taxon>
        <taxon>Rotifera</taxon>
        <taxon>Eurotatoria</taxon>
        <taxon>Bdelloidea</taxon>
        <taxon>Philodinida</taxon>
        <taxon>Philodinidae</taxon>
        <taxon>Didymodactylos</taxon>
    </lineage>
</organism>
<name>A0A8S2VSX8_9BILA</name>
<feature type="non-terminal residue" evidence="2">
    <location>
        <position position="350"/>
    </location>
</feature>
<evidence type="ECO:0000313" key="2">
    <source>
        <dbReference type="EMBL" id="CAF4406772.1"/>
    </source>
</evidence>
<dbReference type="EMBL" id="CAJNOK010050171">
    <property type="protein sequence ID" value="CAF1599069.1"/>
    <property type="molecule type" value="Genomic_DNA"/>
</dbReference>
<protein>
    <submittedName>
        <fullName evidence="2">Uncharacterized protein</fullName>
    </submittedName>
</protein>
<gene>
    <name evidence="1" type="ORF">OVA965_LOCUS41989</name>
    <name evidence="2" type="ORF">TMI583_LOCUS43773</name>
</gene>
<dbReference type="AlphaFoldDB" id="A0A8S2VSX8"/>
<comment type="caution">
    <text evidence="2">The sequence shown here is derived from an EMBL/GenBank/DDBJ whole genome shotgun (WGS) entry which is preliminary data.</text>
</comment>
<evidence type="ECO:0000313" key="1">
    <source>
        <dbReference type="EMBL" id="CAF1599069.1"/>
    </source>
</evidence>
<dbReference type="EMBL" id="CAJOBA010073881">
    <property type="protein sequence ID" value="CAF4406772.1"/>
    <property type="molecule type" value="Genomic_DNA"/>
</dbReference>
<proteinExistence type="predicted"/>
<dbReference type="Proteomes" id="UP000677228">
    <property type="component" value="Unassembled WGS sequence"/>
</dbReference>
<evidence type="ECO:0000313" key="3">
    <source>
        <dbReference type="Proteomes" id="UP000682733"/>
    </source>
</evidence>
<dbReference type="Proteomes" id="UP000682733">
    <property type="component" value="Unassembled WGS sequence"/>
</dbReference>
<sequence length="350" mass="40847">RSGYIFISRTGYISRSGYETRLTVYEANLIAAVEEQWAVFLGKLDDNTIRLDNAEVECKKLIDTLRKDYKEEKIIKNSHYYTVMANDIIKVVKLDEAVSGAVHLGIAWCSLITQDKDYKKKALELFNKSLKILSNEMRMLNSMQLLLEQKQPTFTNSELYTQHTTKVTILGTYLNSIQSNIAAIKKSLRLIDLIKIKQQSNSNVLETIKFYYELERTSKNKLEIKMDKKTSYNLIFNDLTSREDSGTIDQTFITINNAYYKDKLPSSYNGIRIMSKQVQLDRIKAIFNQNKEYLDLTKESERRKYNTKNGRKKKGRAKIGRGELVPTKYGRYEKWSPRNMAARKYSRYEN</sequence>